<accession>A0AA38IME4</accession>
<dbReference type="EMBL" id="JALNTZ010000003">
    <property type="protein sequence ID" value="KAJ3657604.1"/>
    <property type="molecule type" value="Genomic_DNA"/>
</dbReference>
<dbReference type="InterPro" id="IPR043519">
    <property type="entry name" value="NT_sf"/>
</dbReference>
<dbReference type="GO" id="GO:0031123">
    <property type="term" value="P:RNA 3'-end processing"/>
    <property type="evidence" value="ECO:0007669"/>
    <property type="project" value="TreeGrafter"/>
</dbReference>
<evidence type="ECO:0000259" key="2">
    <source>
        <dbReference type="Pfam" id="PF19088"/>
    </source>
</evidence>
<dbReference type="PANTHER" id="PTHR12271">
    <property type="entry name" value="POLY A POLYMERASE CID PAP -RELATED"/>
    <property type="match status" value="1"/>
</dbReference>
<reference evidence="3" key="1">
    <citation type="journal article" date="2023" name="G3 (Bethesda)">
        <title>Whole genome assemblies of Zophobas morio and Tenebrio molitor.</title>
        <authorList>
            <person name="Kaur S."/>
            <person name="Stinson S.A."/>
            <person name="diCenzo G.C."/>
        </authorList>
    </citation>
    <scope>NUCLEOTIDE SEQUENCE</scope>
    <source>
        <strain evidence="3">QUZm001</strain>
    </source>
</reference>
<dbReference type="AlphaFoldDB" id="A0AA38IME4"/>
<dbReference type="SUPFAM" id="SSF81301">
    <property type="entry name" value="Nucleotidyltransferase"/>
    <property type="match status" value="1"/>
</dbReference>
<keyword evidence="4" id="KW-1185">Reference proteome</keyword>
<feature type="region of interest" description="Disordered" evidence="1">
    <location>
        <begin position="747"/>
        <end position="773"/>
    </location>
</feature>
<evidence type="ECO:0000313" key="4">
    <source>
        <dbReference type="Proteomes" id="UP001168821"/>
    </source>
</evidence>
<dbReference type="PANTHER" id="PTHR12271:SF138">
    <property type="entry name" value="GH05885P"/>
    <property type="match status" value="1"/>
</dbReference>
<name>A0AA38IME4_9CUCU</name>
<dbReference type="GO" id="GO:0050265">
    <property type="term" value="F:RNA uridylyltransferase activity"/>
    <property type="evidence" value="ECO:0007669"/>
    <property type="project" value="TreeGrafter"/>
</dbReference>
<organism evidence="3 4">
    <name type="scientific">Zophobas morio</name>
    <dbReference type="NCBI Taxonomy" id="2755281"/>
    <lineage>
        <taxon>Eukaryota</taxon>
        <taxon>Metazoa</taxon>
        <taxon>Ecdysozoa</taxon>
        <taxon>Arthropoda</taxon>
        <taxon>Hexapoda</taxon>
        <taxon>Insecta</taxon>
        <taxon>Pterygota</taxon>
        <taxon>Neoptera</taxon>
        <taxon>Endopterygota</taxon>
        <taxon>Coleoptera</taxon>
        <taxon>Polyphaga</taxon>
        <taxon>Cucujiformia</taxon>
        <taxon>Tenebrionidae</taxon>
        <taxon>Zophobas</taxon>
    </lineage>
</organism>
<evidence type="ECO:0000313" key="3">
    <source>
        <dbReference type="EMBL" id="KAJ3657604.1"/>
    </source>
</evidence>
<comment type="caution">
    <text evidence="3">The sequence shown here is derived from an EMBL/GenBank/DDBJ whole genome shotgun (WGS) entry which is preliminary data.</text>
</comment>
<dbReference type="SUPFAM" id="SSF81631">
    <property type="entry name" value="PAP/OAS1 substrate-binding domain"/>
    <property type="match status" value="1"/>
</dbReference>
<dbReference type="Gene3D" id="1.10.1410.10">
    <property type="match status" value="1"/>
</dbReference>
<sequence>MPKLERLKNCKFCNVSLSSKVWNQHESGQHHRNNIPAEIFVRGTFTNEEIGQVHTYFKKFGAIIEQKVVILNKENNTVLFTYAFKNGMSHSYIVHKEHSVCGKGVVVFFNPVLSNGAAEETATSKSCNGNKIVSPGGVEETTETNSCNNPLRILLSTLSHALRGQKCPFAEQIAIFENIVHSSSSKVKEARQSVHKDVAAALSTTGPNCRTTLFGSTEIGLNLTNSSLDFHVHNTKTINQLPTLQKITTMLLCNGKFTAVKSSTENGIEMIICKHVKTGILCRVSANQTMRRSDELIKYYAGLDKKIKQLMLLVKFWCNCHYVIGPDRFSNYALYLLIIFFLQQDPYNLPSVLDLGVCVRWEPQIGWKCTFSRPEVTSQTLKNATILELVTKFFQFYSRFDYFSYVIAPFCGQLITKESFIKPYELPSCYSNYMCQDGCIDVGHGICVQDPFEHSVNLLSKTSLTYSGNFIAWCRTVSNFSQTKSGLLSKVLLNTSPKCFTLEKPSRFSEDQWKTTIEKVTVDILHKILCYEVSVKRTPSEIAFTCAGTHDLWQNRSTALKTLLPKLSPNATDMEKEIAVTALILSQNPGVVKDYKRPARITVTFDKKLKAHFTRLRMNNHKKHFDNFLYLKIIKYLDEVDKPSAVFASPDTTQDIDVKPDVTSPELANIVPKGEFTHSNTENVIIKEENSSRNTEIKAENVSDDEVEDVPADFFQDFNRDSFLEGLDLGWVSDEDNAVTEKRKRAFCDSDDSQDSSNSCRPKKRRRSGENVPLTLVQEQKDKILSQCEQVLRVMTYQRPKRLQPQFASQGHMSPLFRTNIRFNCTSASRTQFSDCLLTILRSVGVIDESNDVSDVIDLVTEDVASGTVMNKTLIARLLQISLLISKPSEKKVVDGAVQSTSDDNGDF</sequence>
<evidence type="ECO:0000256" key="1">
    <source>
        <dbReference type="SAM" id="MobiDB-lite"/>
    </source>
</evidence>
<dbReference type="Pfam" id="PF19088">
    <property type="entry name" value="TUTase"/>
    <property type="match status" value="1"/>
</dbReference>
<gene>
    <name evidence="3" type="ORF">Zmor_009391</name>
</gene>
<dbReference type="Gene3D" id="3.30.460.10">
    <property type="entry name" value="Beta Polymerase, domain 2"/>
    <property type="match status" value="1"/>
</dbReference>
<dbReference type="InterPro" id="IPR045100">
    <property type="entry name" value="TUT4/7_NTP_transf"/>
</dbReference>
<dbReference type="Proteomes" id="UP001168821">
    <property type="component" value="Unassembled WGS sequence"/>
</dbReference>
<protein>
    <recommendedName>
        <fullName evidence="2">Terminal uridylyltransferase 4/7 nucleotidyltransferase domain-containing protein</fullName>
    </recommendedName>
</protein>
<proteinExistence type="predicted"/>
<feature type="domain" description="Terminal uridylyltransferase 4/7 nucleotidyltransferase" evidence="2">
    <location>
        <begin position="184"/>
        <end position="286"/>
    </location>
</feature>